<sequence>MTTPRDLLITTLEVASARPPGAGDLSLALAGAELIDLVDAGAAMLEDDRIVPGESHTIGDPLLNEAASGLVREAPYETVEDWLWRRGRGLAAGYLAALTAEEQITRQHRSRRLPLGGGRSVLADTPARSAALERWTADEPVLGWLGAAVGLREQRGEDPPEVAGEAVATVLAAVDNALRDLEAERQRRSIEEAAFDNVWRGY</sequence>
<keyword evidence="6" id="KW-1185">Reference proteome</keyword>
<keyword evidence="2" id="KW-0333">Golgi apparatus</keyword>
<dbReference type="Proteomes" id="UP001432209">
    <property type="component" value="Chromosome"/>
</dbReference>
<evidence type="ECO:0000256" key="2">
    <source>
        <dbReference type="ARBA" id="ARBA00023034"/>
    </source>
</evidence>
<dbReference type="EMBL" id="CP109495">
    <property type="protein sequence ID" value="WUX51504.1"/>
    <property type="molecule type" value="Genomic_DNA"/>
</dbReference>
<proteinExistence type="predicted"/>
<dbReference type="InterPro" id="IPR008628">
    <property type="entry name" value="GPP34-like"/>
</dbReference>
<dbReference type="Pfam" id="PF05719">
    <property type="entry name" value="GPP34"/>
    <property type="match status" value="1"/>
</dbReference>
<organism evidence="5 6">
    <name type="scientific">Streptomyces niveus</name>
    <name type="common">Streptomyces spheroides</name>
    <dbReference type="NCBI Taxonomy" id="193462"/>
    <lineage>
        <taxon>Bacteria</taxon>
        <taxon>Bacillati</taxon>
        <taxon>Actinomycetota</taxon>
        <taxon>Actinomycetes</taxon>
        <taxon>Kitasatosporales</taxon>
        <taxon>Streptomycetaceae</taxon>
        <taxon>Streptomyces</taxon>
    </lineage>
</organism>
<dbReference type="RefSeq" id="WP_329075167.1">
    <property type="nucleotide sequence ID" value="NZ_CP108849.2"/>
</dbReference>
<gene>
    <name evidence="5" type="ORF">OG442_08135</name>
</gene>
<dbReference type="GeneID" id="91345716"/>
<evidence type="ECO:0000256" key="3">
    <source>
        <dbReference type="ARBA" id="ARBA00023121"/>
    </source>
</evidence>
<evidence type="ECO:0000313" key="5">
    <source>
        <dbReference type="EMBL" id="WUX51504.1"/>
    </source>
</evidence>
<reference evidence="5" key="1">
    <citation type="submission" date="2022-10" db="EMBL/GenBank/DDBJ databases">
        <title>The complete genomes of actinobacterial strains from the NBC collection.</title>
        <authorList>
            <person name="Joergensen T.S."/>
            <person name="Alvarez Arevalo M."/>
            <person name="Sterndorff E.B."/>
            <person name="Faurdal D."/>
            <person name="Vuksanovic O."/>
            <person name="Mourched A.-S."/>
            <person name="Charusanti P."/>
            <person name="Shaw S."/>
            <person name="Blin K."/>
            <person name="Weber T."/>
        </authorList>
    </citation>
    <scope>NUCLEOTIDE SEQUENCE</scope>
    <source>
        <strain evidence="5">NBC_01432</strain>
    </source>
</reference>
<dbReference type="Gene3D" id="1.10.3630.10">
    <property type="entry name" value="yeast vps74-n-term truncation variant domain like"/>
    <property type="match status" value="1"/>
</dbReference>
<name>A0ABZ2A0S0_STRNV</name>
<evidence type="ECO:0000256" key="4">
    <source>
        <dbReference type="ARBA" id="ARBA00023136"/>
    </source>
</evidence>
<keyword evidence="3" id="KW-0446">Lipid-binding</keyword>
<keyword evidence="4" id="KW-0472">Membrane</keyword>
<dbReference type="InterPro" id="IPR038261">
    <property type="entry name" value="GPP34-like_sf"/>
</dbReference>
<evidence type="ECO:0000256" key="1">
    <source>
        <dbReference type="ARBA" id="ARBA00004255"/>
    </source>
</evidence>
<comment type="subcellular location">
    <subcellularLocation>
        <location evidence="1">Golgi apparatus membrane</location>
        <topology evidence="1">Peripheral membrane protein</topology>
        <orientation evidence="1">Cytoplasmic side</orientation>
    </subcellularLocation>
</comment>
<protein>
    <submittedName>
        <fullName evidence="5">GPP34 family phosphoprotein</fullName>
    </submittedName>
</protein>
<accession>A0ABZ2A0S0</accession>
<evidence type="ECO:0000313" key="6">
    <source>
        <dbReference type="Proteomes" id="UP001432209"/>
    </source>
</evidence>